<feature type="non-terminal residue" evidence="2">
    <location>
        <position position="1"/>
    </location>
</feature>
<dbReference type="InterPro" id="IPR002931">
    <property type="entry name" value="Transglutaminase-like"/>
</dbReference>
<accession>A0A0F9BB05</accession>
<dbReference type="SUPFAM" id="SSF54001">
    <property type="entry name" value="Cysteine proteinases"/>
    <property type="match status" value="1"/>
</dbReference>
<reference evidence="2" key="1">
    <citation type="journal article" date="2015" name="Nature">
        <title>Complex archaea that bridge the gap between prokaryotes and eukaryotes.</title>
        <authorList>
            <person name="Spang A."/>
            <person name="Saw J.H."/>
            <person name="Jorgensen S.L."/>
            <person name="Zaremba-Niedzwiedzka K."/>
            <person name="Martijn J."/>
            <person name="Lind A.E."/>
            <person name="van Eijk R."/>
            <person name="Schleper C."/>
            <person name="Guy L."/>
            <person name="Ettema T.J."/>
        </authorList>
    </citation>
    <scope>NUCLEOTIDE SEQUENCE</scope>
</reference>
<sequence length="144" mass="15255">AVGTTKNAAKAVRRIEKFVHKYINNKNLSVGYASALEVAQSREGDCTEHAVLTAALCRALGIPAKVVFGIAYVKDWLGKRDVFLPHAWVVANVGGTWVPLDASLGSAGVGRIILASGDGDAADFFGIMNTLGNFKITKVTVKPK</sequence>
<organism evidence="2">
    <name type="scientific">marine sediment metagenome</name>
    <dbReference type="NCBI Taxonomy" id="412755"/>
    <lineage>
        <taxon>unclassified sequences</taxon>
        <taxon>metagenomes</taxon>
        <taxon>ecological metagenomes</taxon>
    </lineage>
</organism>
<dbReference type="AlphaFoldDB" id="A0A0F9BB05"/>
<comment type="caution">
    <text evidence="2">The sequence shown here is derived from an EMBL/GenBank/DDBJ whole genome shotgun (WGS) entry which is preliminary data.</text>
</comment>
<proteinExistence type="predicted"/>
<dbReference type="Pfam" id="PF01841">
    <property type="entry name" value="Transglut_core"/>
    <property type="match status" value="1"/>
</dbReference>
<protein>
    <recommendedName>
        <fullName evidence="1">Transglutaminase-like domain-containing protein</fullName>
    </recommendedName>
</protein>
<dbReference type="SMART" id="SM00460">
    <property type="entry name" value="TGc"/>
    <property type="match status" value="1"/>
</dbReference>
<dbReference type="Gene3D" id="3.10.620.30">
    <property type="match status" value="1"/>
</dbReference>
<gene>
    <name evidence="2" type="ORF">LCGC14_2471410</name>
</gene>
<dbReference type="InterPro" id="IPR038765">
    <property type="entry name" value="Papain-like_cys_pep_sf"/>
</dbReference>
<dbReference type="PANTHER" id="PTHR33490:SF3">
    <property type="entry name" value="CONSERVED INTEGRAL MEMBRANE PROTEIN"/>
    <property type="match status" value="1"/>
</dbReference>
<evidence type="ECO:0000313" key="2">
    <source>
        <dbReference type="EMBL" id="KKL18850.1"/>
    </source>
</evidence>
<name>A0A0F9BB05_9ZZZZ</name>
<dbReference type="EMBL" id="LAZR01038709">
    <property type="protein sequence ID" value="KKL18850.1"/>
    <property type="molecule type" value="Genomic_DNA"/>
</dbReference>
<evidence type="ECO:0000259" key="1">
    <source>
        <dbReference type="SMART" id="SM00460"/>
    </source>
</evidence>
<feature type="domain" description="Transglutaminase-like" evidence="1">
    <location>
        <begin position="38"/>
        <end position="104"/>
    </location>
</feature>
<dbReference type="PANTHER" id="PTHR33490">
    <property type="entry name" value="BLR5614 PROTEIN-RELATED"/>
    <property type="match status" value="1"/>
</dbReference>